<dbReference type="NCBIfam" id="NF006426">
    <property type="entry name" value="PRK08674.1-6"/>
    <property type="match status" value="1"/>
</dbReference>
<dbReference type="EMBL" id="CP042430">
    <property type="protein sequence ID" value="QEC47741.1"/>
    <property type="molecule type" value="Genomic_DNA"/>
</dbReference>
<dbReference type="CDD" id="cd05017">
    <property type="entry name" value="SIS_PGI_PMI_1"/>
    <property type="match status" value="1"/>
</dbReference>
<evidence type="ECO:0000256" key="1">
    <source>
        <dbReference type="ARBA" id="ARBA00010523"/>
    </source>
</evidence>
<dbReference type="NCBIfam" id="TIGR02128">
    <property type="entry name" value="G6PI_arch"/>
    <property type="match status" value="1"/>
</dbReference>
<dbReference type="GO" id="GO:0005975">
    <property type="term" value="P:carbohydrate metabolic process"/>
    <property type="evidence" value="ECO:0007669"/>
    <property type="project" value="InterPro"/>
</dbReference>
<dbReference type="KEGG" id="bsol:FSW04_09245"/>
<reference evidence="4 5" key="1">
    <citation type="journal article" date="2018" name="J. Microbiol.">
        <title>Baekduia soli gen. nov., sp. nov., a novel bacterium isolated from the soil of Baekdu Mountain and proposal of a novel family name, Baekduiaceae fam. nov.</title>
        <authorList>
            <person name="An D.S."/>
            <person name="Siddiqi M.Z."/>
            <person name="Kim K.H."/>
            <person name="Yu H.S."/>
            <person name="Im W.T."/>
        </authorList>
    </citation>
    <scope>NUCLEOTIDE SEQUENCE [LARGE SCALE GENOMIC DNA]</scope>
    <source>
        <strain evidence="4 5">BR7-21</strain>
    </source>
</reference>
<name>A0A5B8U470_9ACTN</name>
<keyword evidence="5" id="KW-1185">Reference proteome</keyword>
<dbReference type="InterPro" id="IPR035484">
    <property type="entry name" value="SIS_PGI/PMI_1"/>
</dbReference>
<dbReference type="PROSITE" id="PS51464">
    <property type="entry name" value="SIS"/>
    <property type="match status" value="1"/>
</dbReference>
<evidence type="ECO:0000256" key="2">
    <source>
        <dbReference type="ARBA" id="ARBA00023235"/>
    </source>
</evidence>
<dbReference type="SUPFAM" id="SSF53697">
    <property type="entry name" value="SIS domain"/>
    <property type="match status" value="1"/>
</dbReference>
<protein>
    <submittedName>
        <fullName evidence="4">Bifunctional phosphoglucose/phosphomannose isomerase</fullName>
    </submittedName>
</protein>
<dbReference type="AlphaFoldDB" id="A0A5B8U470"/>
<keyword evidence="2 4" id="KW-0413">Isomerase</keyword>
<dbReference type="Pfam" id="PF10432">
    <property type="entry name" value="bact-PGI_C"/>
    <property type="match status" value="1"/>
</dbReference>
<dbReference type="GO" id="GO:1901135">
    <property type="term" value="P:carbohydrate derivative metabolic process"/>
    <property type="evidence" value="ECO:0007669"/>
    <property type="project" value="InterPro"/>
</dbReference>
<feature type="domain" description="SIS" evidence="3">
    <location>
        <begin position="39"/>
        <end position="178"/>
    </location>
</feature>
<dbReference type="GO" id="GO:0004347">
    <property type="term" value="F:glucose-6-phosphate isomerase activity"/>
    <property type="evidence" value="ECO:0007669"/>
    <property type="project" value="InterPro"/>
</dbReference>
<accession>A0A5B8U470</accession>
<dbReference type="Proteomes" id="UP000321805">
    <property type="component" value="Chromosome"/>
</dbReference>
<dbReference type="GO" id="GO:0004476">
    <property type="term" value="F:mannose-6-phosphate isomerase activity"/>
    <property type="evidence" value="ECO:0007669"/>
    <property type="project" value="InterPro"/>
</dbReference>
<comment type="similarity">
    <text evidence="1">Belongs to the PGI/PMI family.</text>
</comment>
<evidence type="ECO:0000313" key="5">
    <source>
        <dbReference type="Proteomes" id="UP000321805"/>
    </source>
</evidence>
<evidence type="ECO:0000259" key="3">
    <source>
        <dbReference type="PROSITE" id="PS51464"/>
    </source>
</evidence>
<dbReference type="GO" id="GO:0097367">
    <property type="term" value="F:carbohydrate derivative binding"/>
    <property type="evidence" value="ECO:0007669"/>
    <property type="project" value="InterPro"/>
</dbReference>
<dbReference type="RefSeq" id="WP_146918540.1">
    <property type="nucleotide sequence ID" value="NZ_CP042430.1"/>
</dbReference>
<gene>
    <name evidence="4" type="ORF">FSW04_09245</name>
</gene>
<dbReference type="InterPro" id="IPR001347">
    <property type="entry name" value="SIS_dom"/>
</dbReference>
<dbReference type="Gene3D" id="3.40.50.10490">
    <property type="entry name" value="Glucose-6-phosphate isomerase like protein, domain 1"/>
    <property type="match status" value="2"/>
</dbReference>
<sequence>MTTTNLQLDRESIGRIDSSDQLTDVLAIPEHLRDALWKVESSQLSEWDSPAGLVVAGMGGSAIGGALARAALGDSATRPILAARAYGLPPWTTPDTTVLCSSYSGDTEETLACYEAAGALGATRVVATSGGRLAELARADGVPVIPVAGGLQPRAAVAYMTVAALEVAARCGAGPRCASDIDVAAEHLEELVVEWGPEAPEDTLAKSLARGLVGTVPVIAGAGVTTAIAYRWKTQINENAKVPAFWHELPELDHNELVGWTGAGELARFSAVFLEDSDTHPRIADRVELTESLVRDAAAGTFRVQTRGTTLVERVFSMVLLGDLVSVYLAALRGTDPGPVELIDQLKRSLAER</sequence>
<dbReference type="InterPro" id="IPR019490">
    <property type="entry name" value="Glu6P/Mann6P_isomerase_C"/>
</dbReference>
<evidence type="ECO:0000313" key="4">
    <source>
        <dbReference type="EMBL" id="QEC47741.1"/>
    </source>
</evidence>
<dbReference type="InterPro" id="IPR046348">
    <property type="entry name" value="SIS_dom_sf"/>
</dbReference>
<dbReference type="CDD" id="cd05637">
    <property type="entry name" value="SIS_PGI_PMI_2"/>
    <property type="match status" value="1"/>
</dbReference>
<proteinExistence type="inferred from homology"/>
<dbReference type="OrthoDB" id="5241724at2"/>
<organism evidence="4 5">
    <name type="scientific">Baekduia soli</name>
    <dbReference type="NCBI Taxonomy" id="496014"/>
    <lineage>
        <taxon>Bacteria</taxon>
        <taxon>Bacillati</taxon>
        <taxon>Actinomycetota</taxon>
        <taxon>Thermoleophilia</taxon>
        <taxon>Solirubrobacterales</taxon>
        <taxon>Baekduiaceae</taxon>
        <taxon>Baekduia</taxon>
    </lineage>
</organism>